<accession>A0A6G1HLU5</accession>
<reference evidence="2" key="1">
    <citation type="journal article" date="2020" name="Stud. Mycol.">
        <title>101 Dothideomycetes genomes: a test case for predicting lifestyles and emergence of pathogens.</title>
        <authorList>
            <person name="Haridas S."/>
            <person name="Albert R."/>
            <person name="Binder M."/>
            <person name="Bloem J."/>
            <person name="Labutti K."/>
            <person name="Salamov A."/>
            <person name="Andreopoulos B."/>
            <person name="Baker S."/>
            <person name="Barry K."/>
            <person name="Bills G."/>
            <person name="Bluhm B."/>
            <person name="Cannon C."/>
            <person name="Castanera R."/>
            <person name="Culley D."/>
            <person name="Daum C."/>
            <person name="Ezra D."/>
            <person name="Gonzalez J."/>
            <person name="Henrissat B."/>
            <person name="Kuo A."/>
            <person name="Liang C."/>
            <person name="Lipzen A."/>
            <person name="Lutzoni F."/>
            <person name="Magnuson J."/>
            <person name="Mondo S."/>
            <person name="Nolan M."/>
            <person name="Ohm R."/>
            <person name="Pangilinan J."/>
            <person name="Park H.-J."/>
            <person name="Ramirez L."/>
            <person name="Alfaro M."/>
            <person name="Sun H."/>
            <person name="Tritt A."/>
            <person name="Yoshinaga Y."/>
            <person name="Zwiers L.-H."/>
            <person name="Turgeon B."/>
            <person name="Goodwin S."/>
            <person name="Spatafora J."/>
            <person name="Crous P."/>
            <person name="Grigoriev I."/>
        </authorList>
    </citation>
    <scope>NUCLEOTIDE SEQUENCE</scope>
    <source>
        <strain evidence="2">CBS 262.69</strain>
    </source>
</reference>
<name>A0A6G1HLU5_9PEZI</name>
<dbReference type="Proteomes" id="UP000799640">
    <property type="component" value="Unassembled WGS sequence"/>
</dbReference>
<organism evidence="2 3">
    <name type="scientific">Trichodelitschia bisporula</name>
    <dbReference type="NCBI Taxonomy" id="703511"/>
    <lineage>
        <taxon>Eukaryota</taxon>
        <taxon>Fungi</taxon>
        <taxon>Dikarya</taxon>
        <taxon>Ascomycota</taxon>
        <taxon>Pezizomycotina</taxon>
        <taxon>Dothideomycetes</taxon>
        <taxon>Dothideomycetes incertae sedis</taxon>
        <taxon>Phaeotrichales</taxon>
        <taxon>Phaeotrichaceae</taxon>
        <taxon>Trichodelitschia</taxon>
    </lineage>
</organism>
<keyword evidence="3" id="KW-1185">Reference proteome</keyword>
<evidence type="ECO:0000256" key="1">
    <source>
        <dbReference type="SAM" id="MobiDB-lite"/>
    </source>
</evidence>
<evidence type="ECO:0000313" key="2">
    <source>
        <dbReference type="EMBL" id="KAF2397038.1"/>
    </source>
</evidence>
<protein>
    <submittedName>
        <fullName evidence="2">Uncharacterized protein</fullName>
    </submittedName>
</protein>
<sequence>MLCTMYLARRPCGAARGIASPTAHLTQASHDVAPIAEAVENDVPSRRRLEGATSPVATWERTPCPRPAPKKRKLKRPSVSGVGCNRYSSDRPGNEQGRKKIDKIHPQRSAGPASAKSTKCENPMQRFLRHLSPASHGDSHRGGADLSRQCSLV</sequence>
<dbReference type="AlphaFoldDB" id="A0A6G1HLU5"/>
<proteinExistence type="predicted"/>
<gene>
    <name evidence="2" type="ORF">EJ06DRAFT_158292</name>
</gene>
<feature type="compositionally biased region" description="Basic and acidic residues" evidence="1">
    <location>
        <begin position="88"/>
        <end position="105"/>
    </location>
</feature>
<dbReference type="EMBL" id="ML996704">
    <property type="protein sequence ID" value="KAF2397038.1"/>
    <property type="molecule type" value="Genomic_DNA"/>
</dbReference>
<feature type="region of interest" description="Disordered" evidence="1">
    <location>
        <begin position="49"/>
        <end position="153"/>
    </location>
</feature>
<evidence type="ECO:0000313" key="3">
    <source>
        <dbReference type="Proteomes" id="UP000799640"/>
    </source>
</evidence>